<name>A0A3R9YP84_9HYPH</name>
<evidence type="ECO:0000259" key="1">
    <source>
        <dbReference type="Pfam" id="PF14082"/>
    </source>
</evidence>
<dbReference type="InterPro" id="IPR025359">
    <property type="entry name" value="SduA_C"/>
</dbReference>
<accession>A0A3R9YP84</accession>
<organism evidence="2 3">
    <name type="scientific">Aquibium carbonis</name>
    <dbReference type="NCBI Taxonomy" id="2495581"/>
    <lineage>
        <taxon>Bacteria</taxon>
        <taxon>Pseudomonadati</taxon>
        <taxon>Pseudomonadota</taxon>
        <taxon>Alphaproteobacteria</taxon>
        <taxon>Hyphomicrobiales</taxon>
        <taxon>Phyllobacteriaceae</taxon>
        <taxon>Aquibium</taxon>
    </lineage>
</organism>
<gene>
    <name evidence="2" type="ORF">EJC49_22080</name>
</gene>
<reference evidence="2 3" key="1">
    <citation type="submission" date="2018-12" db="EMBL/GenBank/DDBJ databases">
        <title>Mesorhizobium carbonis sp. nov., isolated from coal mine water.</title>
        <authorList>
            <person name="Xin W."/>
            <person name="Xu Z."/>
            <person name="Xiang F."/>
            <person name="Zhang J."/>
            <person name="Xi L."/>
            <person name="Liu J."/>
        </authorList>
    </citation>
    <scope>NUCLEOTIDE SEQUENCE [LARGE SCALE GENOMIC DNA]</scope>
    <source>
        <strain evidence="2 3">B2.3</strain>
    </source>
</reference>
<dbReference type="OrthoDB" id="2080979at2"/>
<feature type="domain" description="Shedu protein SduA C-terminal" evidence="1">
    <location>
        <begin position="223"/>
        <end position="394"/>
    </location>
</feature>
<dbReference type="AlphaFoldDB" id="A0A3R9YP84"/>
<dbReference type="Pfam" id="PF14082">
    <property type="entry name" value="SduA_C"/>
    <property type="match status" value="1"/>
</dbReference>
<evidence type="ECO:0000313" key="2">
    <source>
        <dbReference type="EMBL" id="RST83862.1"/>
    </source>
</evidence>
<keyword evidence="3" id="KW-1185">Reference proteome</keyword>
<proteinExistence type="predicted"/>
<dbReference type="Proteomes" id="UP000278398">
    <property type="component" value="Unassembled WGS sequence"/>
</dbReference>
<protein>
    <submittedName>
        <fullName evidence="2">DUF4263 domain-containing protein</fullName>
    </submittedName>
</protein>
<dbReference type="EMBL" id="RWKW01000100">
    <property type="protein sequence ID" value="RST83862.1"/>
    <property type="molecule type" value="Genomic_DNA"/>
</dbReference>
<comment type="caution">
    <text evidence="2">The sequence shown here is derived from an EMBL/GenBank/DDBJ whole genome shotgun (WGS) entry which is preliminary data.</text>
</comment>
<sequence length="415" mass="46885">MKIKATAKGLELAYSTEYGGNEWVWEDLKKKGAVPITGVFYFEKADLLDPPTDTTDFGKYEYVFNFAEIDGTYMRIAGRKLGIDNDVFMPVGTKWERKLFAAYRNISIFGRLSELLETTDPIYVGGTHPSAIPIDVFKDLLKRFPSTGEITRYAGARVHTILAGYVDGLKDAQGRYETYLNKKMSGSKSAKIDLEFLKELEIEKYIIIRDHIKEALEKKTKLSEGEWQKMMISFLPLLFPKYIKVLENVTINDYYSDSTKKTSRYIDIALVDANGNIDVIEVKKPFDDKILQKSKYRGNSIPTSELSGSIMQAEKYLFHLSKWGVAGEKALTTEYSTHLPPGMKIRIANPKAIIIVGRDQISGAAMTDGHLLDFEVIKRQYANMMDIITYDDLLRRLDNTIVALGGATVITKPSP</sequence>
<evidence type="ECO:0000313" key="3">
    <source>
        <dbReference type="Proteomes" id="UP000278398"/>
    </source>
</evidence>